<evidence type="ECO:0000313" key="1">
    <source>
        <dbReference type="EMBL" id="KAJ9101249.1"/>
    </source>
</evidence>
<proteinExistence type="predicted"/>
<organism evidence="1 2">
    <name type="scientific">Naganishia friedmannii</name>
    <dbReference type="NCBI Taxonomy" id="89922"/>
    <lineage>
        <taxon>Eukaryota</taxon>
        <taxon>Fungi</taxon>
        <taxon>Dikarya</taxon>
        <taxon>Basidiomycota</taxon>
        <taxon>Agaricomycotina</taxon>
        <taxon>Tremellomycetes</taxon>
        <taxon>Filobasidiales</taxon>
        <taxon>Filobasidiaceae</taxon>
        <taxon>Naganishia</taxon>
    </lineage>
</organism>
<dbReference type="Proteomes" id="UP001227268">
    <property type="component" value="Unassembled WGS sequence"/>
</dbReference>
<comment type="caution">
    <text evidence="1">The sequence shown here is derived from an EMBL/GenBank/DDBJ whole genome shotgun (WGS) entry which is preliminary data.</text>
</comment>
<accession>A0ACC2VQF4</accession>
<evidence type="ECO:0000313" key="2">
    <source>
        <dbReference type="Proteomes" id="UP001227268"/>
    </source>
</evidence>
<protein>
    <submittedName>
        <fullName evidence="1">Uncharacterized protein</fullName>
    </submittedName>
</protein>
<keyword evidence="2" id="KW-1185">Reference proteome</keyword>
<sequence length="1419" mass="156599">MEDSLQSITAVSQTHFEKANPGLEDAAKVDAKKELSSGSGADNQLQTLKDEVTEIKRDFDAAGYPEKRLGVTWDGLTVKGKASATVLHDTVLSLFNIPDKIKRSKNKVPDKVILDDSFGCVRPGQMLMVLARPGGGATTLLRLLSNKREGFTEISGDVHYGTMNHEEAREFRVLVIDVGLSLLQEVFYPHMTVGQTVEFATALKTPAAAQSDSAKRAQHQERMISFLLRSMSIEHTKSTRVGDEYVRGVSGGERKRLSIIETLATRGTIVCWDNSTTGLDASTALAWAQAVRTITDVLGLSSILTLYQAGNGIYDVVDDVLVLDHGMTIYYGPRQTAKPFFESLGFEYTAGANVADMLTGVTVPTERKIAPGFEDSFPRTAKAIRAAYLDSDICYKMKALQDYPSTEEAKNNTSDFVEFVKLNRHRSLPAHSPLMVSIWQQIAVLVKRQIQQIWGDRVLLYVRQGNTIVQALIMGSLFYQIPENSQGLFLIGGTAFFSTVYHTLVAMNEVEASFKGRPVLAKQKSFAFFHPLTFVLAQIVGDIPVLFLQVTLFSVILYFMTGLQATAGLFFTYFAIVFSTTIFRMIGTGFSTFNDASKVSGLAVVILFTYSGYVIRKPQMHPWFSWIFWIDPLAYAVEALMGSQLEQRDFDCVGPNLIPSGPQYQGQPSSCSGVQGSVGSTVKGANYLSSLSFSSSHVWRNFGIIWAFWAAFVVGTGLLMMYGATSVANASTLEFARNKETLADKALVGHGSDEEKQQGVGSDIDTAYSTPRTASSNAEKALIENKSIFTWRNLTYTVKTPEGDRVLLDSVNGYIKPGTLGALMGSSGAGKTTLLDVLAQRKTEGEISGTIHVDGRVLPLAFQRSAGYCEQADVHEPLATVREALAFSAVLRQPKETPHAEKIAYVDTIINLLGMSDIEHALVGTPGHGLNVEQRKRLTIGVELVAKPSILLFLDEPTSGLDSQSAFSIVKFLRKLADAGQAVLVTIHQPSASLFYEFDNLLLLAKGGKTVYNGPIGHQAAQVESYFASRGAPCPEAANPAEHMIEVVSGHLSKTQDWNRTWLDSDENHDLERELEELEHDAKSRPAAYDEQGEEFAASLWEQCKVVCHRNSVSLLRNTEYITNKFALHIFAALFNGFTYWMLGDGLTDLQNKVFTIFGFIFVAPGVIAQVQPLFIGRRDIFEAREKKAKIYNWKSFTFGLIVSEFPYLVICAVLYYVCWYFTAGLPARASRAGPIFLEILLYEFIYTGIGQFIASYAPTSGAAALVNPLILGTLLSFCGVFVPYSAIPNFWKYWLYYLDVFTYIMGSMLWFVIWDEPVNCRPEELARFDPPQGMTCAAYLEPYMTTVNPGANLLNPAATAGCQVCTYTTGTDYLRTINIKEAHTGWEFIGVTGIFVFSSYLLVFVMMKLRTKATKKAD</sequence>
<gene>
    <name evidence="1" type="ORF">QFC21_003468</name>
</gene>
<name>A0ACC2VQF4_9TREE</name>
<dbReference type="EMBL" id="JASBWT010000010">
    <property type="protein sequence ID" value="KAJ9101249.1"/>
    <property type="molecule type" value="Genomic_DNA"/>
</dbReference>
<reference evidence="1" key="1">
    <citation type="submission" date="2023-04" db="EMBL/GenBank/DDBJ databases">
        <title>Draft Genome sequencing of Naganishia species isolated from polar environments using Oxford Nanopore Technology.</title>
        <authorList>
            <person name="Leo P."/>
            <person name="Venkateswaran K."/>
        </authorList>
    </citation>
    <scope>NUCLEOTIDE SEQUENCE</scope>
    <source>
        <strain evidence="1">MNA-CCFEE 5423</strain>
    </source>
</reference>